<name>A0A371HR83_MUCPR</name>
<evidence type="ECO:0000256" key="1">
    <source>
        <dbReference type="SAM" id="MobiDB-lite"/>
    </source>
</evidence>
<dbReference type="AlphaFoldDB" id="A0A371HR83"/>
<evidence type="ECO:0000313" key="4">
    <source>
        <dbReference type="Proteomes" id="UP000257109"/>
    </source>
</evidence>
<dbReference type="Gene3D" id="3.30.420.10">
    <property type="entry name" value="Ribonuclease H-like superfamily/Ribonuclease H"/>
    <property type="match status" value="1"/>
</dbReference>
<reference evidence="3" key="1">
    <citation type="submission" date="2018-05" db="EMBL/GenBank/DDBJ databases">
        <title>Draft genome of Mucuna pruriens seed.</title>
        <authorList>
            <person name="Nnadi N.E."/>
            <person name="Vos R."/>
            <person name="Hasami M.H."/>
            <person name="Devisetty U.K."/>
            <person name="Aguiy J.C."/>
        </authorList>
    </citation>
    <scope>NUCLEOTIDE SEQUENCE [LARGE SCALE GENOMIC DNA]</scope>
    <source>
        <strain evidence="3">JCA_2017</strain>
    </source>
</reference>
<dbReference type="SUPFAM" id="SSF56672">
    <property type="entry name" value="DNA/RNA polymerases"/>
    <property type="match status" value="1"/>
</dbReference>
<evidence type="ECO:0000259" key="2">
    <source>
        <dbReference type="Pfam" id="PF07727"/>
    </source>
</evidence>
<protein>
    <submittedName>
        <fullName evidence="3">Copia protein</fullName>
    </submittedName>
</protein>
<dbReference type="InterPro" id="IPR043502">
    <property type="entry name" value="DNA/RNA_pol_sf"/>
</dbReference>
<dbReference type="PANTHER" id="PTHR11439">
    <property type="entry name" value="GAG-POL-RELATED RETROTRANSPOSON"/>
    <property type="match status" value="1"/>
</dbReference>
<sequence>MKEEMKALEKNSTWKIVDRPKDKKVVGCRWIYTVKCKSDGTLERYKTRLVAKGYTQTYGIDYEETFAPVTKMNMVRVIFSLATHFGWNLQQFDVKNTFLYGDLEEEVYMEIPLGFYSHNEKNKFPRAWFEIFAQVMISLGYRHSQSDHTLFIKNSLDGKPTLIPVYVDDMIVTSDDEIEKLTLKEKLVTQFGMKELGKLKYLLGIEFAYSKQGVPIEQNHKIGCEESPTIKKSQYQRLVGKLIYLSHTRPHIVYLLVWPANLCMILRKDTFRQLKGSSRKGLLFKKEGTLSIEIYTDADYVGLVVDRRFTSGYYIFLRGNLVTWKSKKQNVVVRSSVEAEFQGMTHAISIIHNPIQHDRAKHIEIDKHFIKEKLNSGLIVTKHVPTELQVVDIFTKRLPATRFQEFNGLPRSQSGKDCIFVVVDRFSKMIHFIACSKTNDATHVADLFFKEVMCLHGLPITIRTLWNKLETKLLFSTIHPQTDGTLATLLRVIIQKNLKIWEKCLPHVEFAYNRIVQFTSFYSPFEVVYGFNPLTLLNILTLTTKEHANLDEKKSHVKVQANIEKRNEQYVRQANKGHVKIGFEFICENKSFLLKENTSEEFNLRTNPFEEGGNDRDPTNKTKDPLPDIGRLMTRYKTKMMKQYLHGIILDIKEIPE</sequence>
<proteinExistence type="predicted"/>
<dbReference type="Pfam" id="PF07727">
    <property type="entry name" value="RVT_2"/>
    <property type="match status" value="1"/>
</dbReference>
<accession>A0A371HR83</accession>
<dbReference type="OrthoDB" id="414945at2759"/>
<dbReference type="EMBL" id="QJKJ01001906">
    <property type="protein sequence ID" value="RDY05308.1"/>
    <property type="molecule type" value="Genomic_DNA"/>
</dbReference>
<organism evidence="3 4">
    <name type="scientific">Mucuna pruriens</name>
    <name type="common">Velvet bean</name>
    <name type="synonym">Dolichos pruriens</name>
    <dbReference type="NCBI Taxonomy" id="157652"/>
    <lineage>
        <taxon>Eukaryota</taxon>
        <taxon>Viridiplantae</taxon>
        <taxon>Streptophyta</taxon>
        <taxon>Embryophyta</taxon>
        <taxon>Tracheophyta</taxon>
        <taxon>Spermatophyta</taxon>
        <taxon>Magnoliopsida</taxon>
        <taxon>eudicotyledons</taxon>
        <taxon>Gunneridae</taxon>
        <taxon>Pentapetalae</taxon>
        <taxon>rosids</taxon>
        <taxon>fabids</taxon>
        <taxon>Fabales</taxon>
        <taxon>Fabaceae</taxon>
        <taxon>Papilionoideae</taxon>
        <taxon>50 kb inversion clade</taxon>
        <taxon>NPAAA clade</taxon>
        <taxon>indigoferoid/millettioid clade</taxon>
        <taxon>Phaseoleae</taxon>
        <taxon>Mucuna</taxon>
    </lineage>
</organism>
<dbReference type="InterPro" id="IPR012337">
    <property type="entry name" value="RNaseH-like_sf"/>
</dbReference>
<comment type="caution">
    <text evidence="3">The sequence shown here is derived from an EMBL/GenBank/DDBJ whole genome shotgun (WGS) entry which is preliminary data.</text>
</comment>
<dbReference type="PANTHER" id="PTHR11439:SF467">
    <property type="entry name" value="INTEGRASE CATALYTIC DOMAIN-CONTAINING PROTEIN"/>
    <property type="match status" value="1"/>
</dbReference>
<feature type="non-terminal residue" evidence="3">
    <location>
        <position position="1"/>
    </location>
</feature>
<gene>
    <name evidence="3" type="primary">GIP</name>
    <name evidence="3" type="ORF">CR513_10870</name>
</gene>
<feature type="region of interest" description="Disordered" evidence="1">
    <location>
        <begin position="604"/>
        <end position="628"/>
    </location>
</feature>
<dbReference type="InterPro" id="IPR013103">
    <property type="entry name" value="RVT_2"/>
</dbReference>
<feature type="compositionally biased region" description="Basic and acidic residues" evidence="1">
    <location>
        <begin position="613"/>
        <end position="626"/>
    </location>
</feature>
<dbReference type="InterPro" id="IPR036397">
    <property type="entry name" value="RNaseH_sf"/>
</dbReference>
<dbReference type="SUPFAM" id="SSF53098">
    <property type="entry name" value="Ribonuclease H-like"/>
    <property type="match status" value="1"/>
</dbReference>
<dbReference type="Proteomes" id="UP000257109">
    <property type="component" value="Unassembled WGS sequence"/>
</dbReference>
<dbReference type="GO" id="GO:0003676">
    <property type="term" value="F:nucleic acid binding"/>
    <property type="evidence" value="ECO:0007669"/>
    <property type="project" value="InterPro"/>
</dbReference>
<feature type="domain" description="Reverse transcriptase Ty1/copia-type" evidence="2">
    <location>
        <begin position="11"/>
        <end position="220"/>
    </location>
</feature>
<dbReference type="CDD" id="cd09272">
    <property type="entry name" value="RNase_HI_RT_Ty1"/>
    <property type="match status" value="1"/>
</dbReference>
<keyword evidence="4" id="KW-1185">Reference proteome</keyword>
<evidence type="ECO:0000313" key="3">
    <source>
        <dbReference type="EMBL" id="RDY05308.1"/>
    </source>
</evidence>